<protein>
    <submittedName>
        <fullName evidence="8">Diguanylate cyclase</fullName>
    </submittedName>
</protein>
<dbReference type="PANTHER" id="PTHR48109:SF3">
    <property type="entry name" value="SLL0744 PROTEIN"/>
    <property type="match status" value="1"/>
</dbReference>
<dbReference type="PIRSF" id="PIRSF000164">
    <property type="entry name" value="DHO_oxidase"/>
    <property type="match status" value="1"/>
</dbReference>
<keyword evidence="4" id="KW-0288">FMN</keyword>
<evidence type="ECO:0000256" key="6">
    <source>
        <dbReference type="ARBA" id="ARBA00023002"/>
    </source>
</evidence>
<accession>A0ABN6F157</accession>
<keyword evidence="5" id="KW-0665">Pyrimidine biosynthesis</keyword>
<dbReference type="InterPro" id="IPR050074">
    <property type="entry name" value="DHO_dehydrogenase"/>
</dbReference>
<evidence type="ECO:0000256" key="2">
    <source>
        <dbReference type="ARBA" id="ARBA00004725"/>
    </source>
</evidence>
<reference evidence="8 9" key="1">
    <citation type="submission" date="2021-02" db="EMBL/GenBank/DDBJ databases">
        <title>Complete genome of Desulfoluna sp. strain ASN36.</title>
        <authorList>
            <person name="Takahashi A."/>
            <person name="Kojima H."/>
            <person name="Fukui M."/>
        </authorList>
    </citation>
    <scope>NUCLEOTIDE SEQUENCE [LARGE SCALE GENOMIC DNA]</scope>
    <source>
        <strain evidence="8 9">ASN36</strain>
    </source>
</reference>
<sequence>MDTSTSYLGLSLKNPIVVGSSGLSGTAEGVRRLAESGAGAVVLKSLFQEEIFFESEKVIRDTKKGDASVQYFDYDGRKNPIEFYGYKVREDNLNRYTTLIQESKASVDIPVIASINCFFDSIEWIAFAKELEKAGADALELNMFFPPTNFNNERKEKEALYFQIIDKVLAVVSIPVSLKITHYFTDLGPMIQKLSQTGIAGLVLFNRFFSPDFDIKKIEVVPSYLFSTPAEMALSLRWVAIMAEKVSCSLAASTGIHDGEGVIKQILAGADAVQVVSTLYKNGVKHLGTMVEDLETWMGSKGIKTIPDFKGRLSQEKSSDPAMYERAQFMKYFADKKRLPVT</sequence>
<dbReference type="EMBL" id="AP024488">
    <property type="protein sequence ID" value="BCS96278.1"/>
    <property type="molecule type" value="Genomic_DNA"/>
</dbReference>
<dbReference type="NCBIfam" id="NF005741">
    <property type="entry name" value="PRK07565.1"/>
    <property type="match status" value="1"/>
</dbReference>
<keyword evidence="3" id="KW-0285">Flavoprotein</keyword>
<organism evidence="8 9">
    <name type="scientific">Desulfoluna limicola</name>
    <dbReference type="NCBI Taxonomy" id="2810562"/>
    <lineage>
        <taxon>Bacteria</taxon>
        <taxon>Pseudomonadati</taxon>
        <taxon>Thermodesulfobacteriota</taxon>
        <taxon>Desulfobacteria</taxon>
        <taxon>Desulfobacterales</taxon>
        <taxon>Desulfolunaceae</taxon>
        <taxon>Desulfoluna</taxon>
    </lineage>
</organism>
<evidence type="ECO:0000256" key="5">
    <source>
        <dbReference type="ARBA" id="ARBA00022975"/>
    </source>
</evidence>
<evidence type="ECO:0000313" key="8">
    <source>
        <dbReference type="EMBL" id="BCS96278.1"/>
    </source>
</evidence>
<dbReference type="InterPro" id="IPR005720">
    <property type="entry name" value="Dihydroorotate_DH_cat"/>
</dbReference>
<dbReference type="Proteomes" id="UP001320148">
    <property type="component" value="Chromosome"/>
</dbReference>
<comment type="cofactor">
    <cofactor evidence="1">
        <name>FMN</name>
        <dbReference type="ChEBI" id="CHEBI:58210"/>
    </cofactor>
</comment>
<evidence type="ECO:0000313" key="9">
    <source>
        <dbReference type="Proteomes" id="UP001320148"/>
    </source>
</evidence>
<feature type="domain" description="Dihydroorotate dehydrogenase catalytic" evidence="7">
    <location>
        <begin position="5"/>
        <end position="298"/>
    </location>
</feature>
<evidence type="ECO:0000256" key="3">
    <source>
        <dbReference type="ARBA" id="ARBA00022630"/>
    </source>
</evidence>
<keyword evidence="9" id="KW-1185">Reference proteome</keyword>
<dbReference type="Gene3D" id="3.20.20.70">
    <property type="entry name" value="Aldolase class I"/>
    <property type="match status" value="1"/>
</dbReference>
<name>A0ABN6F157_9BACT</name>
<evidence type="ECO:0000256" key="1">
    <source>
        <dbReference type="ARBA" id="ARBA00001917"/>
    </source>
</evidence>
<evidence type="ECO:0000259" key="7">
    <source>
        <dbReference type="Pfam" id="PF01180"/>
    </source>
</evidence>
<evidence type="ECO:0000256" key="4">
    <source>
        <dbReference type="ARBA" id="ARBA00022643"/>
    </source>
</evidence>
<keyword evidence="6" id="KW-0560">Oxidoreductase</keyword>
<dbReference type="PANTHER" id="PTHR48109">
    <property type="entry name" value="DIHYDROOROTATE DEHYDROGENASE (QUINONE), MITOCHONDRIAL-RELATED"/>
    <property type="match status" value="1"/>
</dbReference>
<dbReference type="InterPro" id="IPR012135">
    <property type="entry name" value="Dihydroorotate_DH_1_2"/>
</dbReference>
<dbReference type="RefSeq" id="WP_236892608.1">
    <property type="nucleotide sequence ID" value="NZ_AP024488.1"/>
</dbReference>
<dbReference type="Pfam" id="PF01180">
    <property type="entry name" value="DHO_dh"/>
    <property type="match status" value="1"/>
</dbReference>
<dbReference type="InterPro" id="IPR013785">
    <property type="entry name" value="Aldolase_TIM"/>
</dbReference>
<gene>
    <name evidence="8" type="ORF">DSLASN_19100</name>
</gene>
<comment type="pathway">
    <text evidence="2">Pyrimidine metabolism; UMP biosynthesis via de novo pathway.</text>
</comment>
<proteinExistence type="predicted"/>
<dbReference type="SUPFAM" id="SSF51395">
    <property type="entry name" value="FMN-linked oxidoreductases"/>
    <property type="match status" value="1"/>
</dbReference>